<dbReference type="SUPFAM" id="SSF55874">
    <property type="entry name" value="ATPase domain of HSP90 chaperone/DNA topoisomerase II/histidine kinase"/>
    <property type="match status" value="1"/>
</dbReference>
<evidence type="ECO:0000259" key="9">
    <source>
        <dbReference type="Pfam" id="PF10436"/>
    </source>
</evidence>
<evidence type="ECO:0000259" key="8">
    <source>
        <dbReference type="Pfam" id="PF02518"/>
    </source>
</evidence>
<dbReference type="Gene3D" id="1.20.140.20">
    <property type="entry name" value="Alpha-ketoacid/pyruvate dehydrogenase kinase, N-terminal domain"/>
    <property type="match status" value="1"/>
</dbReference>
<feature type="non-terminal residue" evidence="10">
    <location>
        <position position="377"/>
    </location>
</feature>
<dbReference type="GO" id="GO:0005759">
    <property type="term" value="C:mitochondrial matrix"/>
    <property type="evidence" value="ECO:0007669"/>
    <property type="project" value="UniProtKB-SubCell"/>
</dbReference>
<keyword evidence="11" id="KW-1185">Reference proteome</keyword>
<proteinExistence type="inferred from homology"/>
<comment type="subcellular location">
    <subcellularLocation>
        <location evidence="7">Mitochondrion matrix</location>
    </subcellularLocation>
</comment>
<dbReference type="OrthoDB" id="407390at2759"/>
<dbReference type="Proteomes" id="UP000271241">
    <property type="component" value="Unassembled WGS sequence"/>
</dbReference>
<evidence type="ECO:0000256" key="7">
    <source>
        <dbReference type="RuleBase" id="RU366032"/>
    </source>
</evidence>
<keyword evidence="6 7" id="KW-0496">Mitochondrion</keyword>
<dbReference type="Pfam" id="PF02518">
    <property type="entry name" value="HATPase_c"/>
    <property type="match status" value="1"/>
</dbReference>
<protein>
    <recommendedName>
        <fullName evidence="7">Protein-serine/threonine kinase</fullName>
        <ecNumber evidence="7">2.7.11.-</ecNumber>
    </recommendedName>
</protein>
<dbReference type="InterPro" id="IPR003594">
    <property type="entry name" value="HATPase_dom"/>
</dbReference>
<dbReference type="GO" id="GO:0010906">
    <property type="term" value="P:regulation of glucose metabolic process"/>
    <property type="evidence" value="ECO:0007669"/>
    <property type="project" value="TreeGrafter"/>
</dbReference>
<accession>A0A4P9XPZ7</accession>
<reference evidence="11" key="1">
    <citation type="journal article" date="2018" name="Nat. Microbiol.">
        <title>Leveraging single-cell genomics to expand the fungal tree of life.</title>
        <authorList>
            <person name="Ahrendt S.R."/>
            <person name="Quandt C.A."/>
            <person name="Ciobanu D."/>
            <person name="Clum A."/>
            <person name="Salamov A."/>
            <person name="Andreopoulos B."/>
            <person name="Cheng J.F."/>
            <person name="Woyke T."/>
            <person name="Pelin A."/>
            <person name="Henrissat B."/>
            <person name="Reynolds N.K."/>
            <person name="Benny G.L."/>
            <person name="Smith M.E."/>
            <person name="James T.Y."/>
            <person name="Grigoriev I.V."/>
        </authorList>
    </citation>
    <scope>NUCLEOTIDE SEQUENCE [LARGE SCALE GENOMIC DNA]</scope>
    <source>
        <strain evidence="11">RSA 1356</strain>
    </source>
</reference>
<dbReference type="InterPro" id="IPR036890">
    <property type="entry name" value="HATPase_C_sf"/>
</dbReference>
<dbReference type="InterPro" id="IPR018955">
    <property type="entry name" value="BCDHK/PDK_N"/>
</dbReference>
<dbReference type="GO" id="GO:0005524">
    <property type="term" value="F:ATP binding"/>
    <property type="evidence" value="ECO:0007669"/>
    <property type="project" value="UniProtKB-UniRule"/>
</dbReference>
<keyword evidence="3 7" id="KW-0547">Nucleotide-binding</keyword>
<dbReference type="AlphaFoldDB" id="A0A4P9XPZ7"/>
<dbReference type="SUPFAM" id="SSF69012">
    <property type="entry name" value="alpha-ketoacid dehydrogenase kinase, N-terminal domain"/>
    <property type="match status" value="1"/>
</dbReference>
<keyword evidence="5 7" id="KW-0067">ATP-binding</keyword>
<comment type="similarity">
    <text evidence="1 7">Belongs to the PDK/BCKDK protein kinase family.</text>
</comment>
<organism evidence="10 11">
    <name type="scientific">Thamnocephalis sphaerospora</name>
    <dbReference type="NCBI Taxonomy" id="78915"/>
    <lineage>
        <taxon>Eukaryota</taxon>
        <taxon>Fungi</taxon>
        <taxon>Fungi incertae sedis</taxon>
        <taxon>Zoopagomycota</taxon>
        <taxon>Zoopagomycotina</taxon>
        <taxon>Zoopagomycetes</taxon>
        <taxon>Zoopagales</taxon>
        <taxon>Sigmoideomycetaceae</taxon>
        <taxon>Thamnocephalis</taxon>
    </lineage>
</organism>
<evidence type="ECO:0000256" key="4">
    <source>
        <dbReference type="ARBA" id="ARBA00022777"/>
    </source>
</evidence>
<dbReference type="InterPro" id="IPR036784">
    <property type="entry name" value="AK/P_DHK_N_sf"/>
</dbReference>
<feature type="non-terminal residue" evidence="10">
    <location>
        <position position="1"/>
    </location>
</feature>
<evidence type="ECO:0000256" key="2">
    <source>
        <dbReference type="ARBA" id="ARBA00022679"/>
    </source>
</evidence>
<dbReference type="STRING" id="78915.A0A4P9XPZ7"/>
<evidence type="ECO:0000256" key="1">
    <source>
        <dbReference type="ARBA" id="ARBA00006155"/>
    </source>
</evidence>
<evidence type="ECO:0000256" key="6">
    <source>
        <dbReference type="ARBA" id="ARBA00023128"/>
    </source>
</evidence>
<dbReference type="GO" id="GO:0004740">
    <property type="term" value="F:pyruvate dehydrogenase (acetyl-transferring) kinase activity"/>
    <property type="evidence" value="ECO:0007669"/>
    <property type="project" value="TreeGrafter"/>
</dbReference>
<dbReference type="InterPro" id="IPR039028">
    <property type="entry name" value="BCKD/PDK"/>
</dbReference>
<evidence type="ECO:0000256" key="3">
    <source>
        <dbReference type="ARBA" id="ARBA00022741"/>
    </source>
</evidence>
<dbReference type="Gene3D" id="3.30.565.10">
    <property type="entry name" value="Histidine kinase-like ATPase, C-terminal domain"/>
    <property type="match status" value="1"/>
</dbReference>
<keyword evidence="4 7" id="KW-0418">Kinase</keyword>
<keyword evidence="2 7" id="KW-0808">Transferase</keyword>
<dbReference type="Pfam" id="PF10436">
    <property type="entry name" value="BCDHK_Adom3"/>
    <property type="match status" value="1"/>
</dbReference>
<dbReference type="EC" id="2.7.11.-" evidence="7"/>
<dbReference type="PANTHER" id="PTHR11947">
    <property type="entry name" value="PYRUVATE DEHYDROGENASE KINASE"/>
    <property type="match status" value="1"/>
</dbReference>
<dbReference type="EMBL" id="KZ992705">
    <property type="protein sequence ID" value="RKP07531.1"/>
    <property type="molecule type" value="Genomic_DNA"/>
</dbReference>
<gene>
    <name evidence="10" type="ORF">THASP1DRAFT_3614</name>
</gene>
<sequence length="377" mass="42241">ILERYAERPAQPVTLRQLVVFGRTLDENRLIRSANYVRTELPVRLAHRIRDFQRLPYIVGVNRHIATAYGLYWRAFDAFRRMPVINNMEENREFCRLVEEQIREHLVVIPQLAMGVRECRSYFAAGEADTFMNAALRSRVSRRVLAEQHLALTRQFEEECSAGESLGNSRYIGLIDSRCCAGHLVARCVRTAAQLTRRELHPQGSNDPTPAVMVPRVIVDGHLATTFACIPDHVEYALHELLRNSMRATILHHRDQASGSNSGPVPLPPIRVTVAEGPADLIFRVSDQGGGIRGDCAQLWHFGREGFRAFENVHQLAGKVGEEAALPGVRLGIGLLMARVYAEYWGGGLDLQSMPGWGVDAHLRVSKLGNRVENLAS</sequence>
<evidence type="ECO:0000313" key="10">
    <source>
        <dbReference type="EMBL" id="RKP07531.1"/>
    </source>
</evidence>
<dbReference type="PANTHER" id="PTHR11947:SF25">
    <property type="entry name" value="[PYRUVATE DEHYDROGENASE (ACETYL-TRANSFERRING)] KINASE 2, MITOCHONDRIAL"/>
    <property type="match status" value="1"/>
</dbReference>
<evidence type="ECO:0000313" key="11">
    <source>
        <dbReference type="Proteomes" id="UP000271241"/>
    </source>
</evidence>
<feature type="domain" description="Branched-chain alpha-ketoacid dehydrogenase kinase/Pyruvate dehydrogenase kinase N-terminal" evidence="9">
    <location>
        <begin position="12"/>
        <end position="176"/>
    </location>
</feature>
<name>A0A4P9XPZ7_9FUNG</name>
<feature type="domain" description="Histidine kinase/HSP90-like ATPase" evidence="8">
    <location>
        <begin position="231"/>
        <end position="365"/>
    </location>
</feature>
<evidence type="ECO:0000256" key="5">
    <source>
        <dbReference type="ARBA" id="ARBA00022840"/>
    </source>
</evidence>